<dbReference type="OrthoDB" id="1678912at2759"/>
<dbReference type="GO" id="GO:0005634">
    <property type="term" value="C:nucleus"/>
    <property type="evidence" value="ECO:0007669"/>
    <property type="project" value="TreeGrafter"/>
</dbReference>
<organism evidence="11 12">
    <name type="scientific">Senna tora</name>
    <dbReference type="NCBI Taxonomy" id="362788"/>
    <lineage>
        <taxon>Eukaryota</taxon>
        <taxon>Viridiplantae</taxon>
        <taxon>Streptophyta</taxon>
        <taxon>Embryophyta</taxon>
        <taxon>Tracheophyta</taxon>
        <taxon>Spermatophyta</taxon>
        <taxon>Magnoliopsida</taxon>
        <taxon>eudicotyledons</taxon>
        <taxon>Gunneridae</taxon>
        <taxon>Pentapetalae</taxon>
        <taxon>rosids</taxon>
        <taxon>fabids</taxon>
        <taxon>Fabales</taxon>
        <taxon>Fabaceae</taxon>
        <taxon>Caesalpinioideae</taxon>
        <taxon>Cassia clade</taxon>
        <taxon>Senna</taxon>
    </lineage>
</organism>
<name>A0A834WMU3_9FABA</name>
<dbReference type="GO" id="GO:0046872">
    <property type="term" value="F:metal ion binding"/>
    <property type="evidence" value="ECO:0007669"/>
    <property type="project" value="UniProtKB-KW"/>
</dbReference>
<feature type="domain" description="JmjN" evidence="9">
    <location>
        <begin position="144"/>
        <end position="185"/>
    </location>
</feature>
<dbReference type="EMBL" id="JAAIUW010000006">
    <property type="protein sequence ID" value="KAF7829190.1"/>
    <property type="molecule type" value="Genomic_DNA"/>
</dbReference>
<evidence type="ECO:0000256" key="6">
    <source>
        <dbReference type="ARBA" id="ARBA00023163"/>
    </source>
</evidence>
<dbReference type="Proteomes" id="UP000634136">
    <property type="component" value="Unassembled WGS sequence"/>
</dbReference>
<keyword evidence="6" id="KW-0804">Transcription</keyword>
<evidence type="ECO:0000256" key="3">
    <source>
        <dbReference type="ARBA" id="ARBA00023002"/>
    </source>
</evidence>
<dbReference type="InterPro" id="IPR003347">
    <property type="entry name" value="JmjC_dom"/>
</dbReference>
<comment type="caution">
    <text evidence="11">The sequence shown here is derived from an EMBL/GenBank/DDBJ whole genome shotgun (WGS) entry which is preliminary data.</text>
</comment>
<feature type="region of interest" description="Disordered" evidence="8">
    <location>
        <begin position="864"/>
        <end position="911"/>
    </location>
</feature>
<dbReference type="GO" id="GO:0032259">
    <property type="term" value="P:methylation"/>
    <property type="evidence" value="ECO:0007669"/>
    <property type="project" value="UniProtKB-KW"/>
</dbReference>
<dbReference type="GO" id="GO:0008168">
    <property type="term" value="F:methyltransferase activity"/>
    <property type="evidence" value="ECO:0007669"/>
    <property type="project" value="UniProtKB-KW"/>
</dbReference>
<dbReference type="PANTHER" id="PTHR10694">
    <property type="entry name" value="LYSINE-SPECIFIC DEMETHYLASE"/>
    <property type="match status" value="1"/>
</dbReference>
<sequence length="911" mass="102472">MDLSSDLVSDFYSSFCENVATLAVIGRSILICNLEDRDLGETLFAEKLLVGEIVVIQSVERRLSLSKEVRNGLEFLKRKRLQRAKHITATESSVANTMTRSGDASRSSASCGVRLHGNLDVFSKRKVDKFGMSDLEWTEKIPECPVYYPTKEEFEDPLVYLQRIAPEASKYGICKIISPLSASVPAGVVLMKEKVGFKFTTRVQPLRLAEWDTEDKVTFFMSGRNYTFRDFEKMANKVFAHRYSSAGCLPASFLEKEFWHEIACGKMESVEYACDVDGSAFSSSPTDQLGNSKWNLKKLSRLSKSILRLLETAIPGVTEPMLYIGMLFSMFAWHVEDHYLYSINYHHCGASKTWYGIPGHAALDFESVVREHVYTNDILSSEGEDGAFDVLLGKTTLFPPNILLEHDVPVYKAVQNPGEFVVTFPRAYHAGFSHGFNCGEAVNFAIGDWFPLGAIASRRYALLNRVPLLPHEELLCKEAVLLHTNLELEDSDFSSADLSAHNCIKISFVNLMHFQHCARWFLMKSRACTSVFSHSHGTILCSLCKRDCFVAYVDCECHMHPVCLRHDIEALGFTCGSKHSLYLREDIADMEAVAKRFEQEDGIVDEILEQTKGDNNMYSYPLSHMFEKAEANGYTPYCEIEFDSVIEHYSTPDQETNIQDGNLQSQLLRHCPDAKPEVCEVSFSSAASTLCSLSEPIESCSASKNDDGLANFTLGFIGSEECCERVSNSACESSLSSARYHETSSKPQDDLHGLGMKVIVDKESDDSDSEIFRVKRPSCLKAEKRNLNATISSKHSDQQGLKRLKKVVNDGSSGQAMECSRSSDSSNKHSQPVKRKVDGESCLKEKYQRGNSIPISIRFKKLGNEELSRQRDHHRKDRFQQTIRERPPLEMGPKRLKVRGPSFLSLESRLT</sequence>
<dbReference type="SUPFAM" id="SSF51197">
    <property type="entry name" value="Clavaminate synthase-like"/>
    <property type="match status" value="1"/>
</dbReference>
<comment type="cofactor">
    <cofactor evidence="1">
        <name>Fe(2+)</name>
        <dbReference type="ChEBI" id="CHEBI:29033"/>
    </cofactor>
</comment>
<reference evidence="11" key="1">
    <citation type="submission" date="2020-09" db="EMBL/GenBank/DDBJ databases">
        <title>Genome-Enabled Discovery of Anthraquinone Biosynthesis in Senna tora.</title>
        <authorList>
            <person name="Kang S.-H."/>
            <person name="Pandey R.P."/>
            <person name="Lee C.-M."/>
            <person name="Sim J.-S."/>
            <person name="Jeong J.-T."/>
            <person name="Choi B.-S."/>
            <person name="Jung M."/>
            <person name="Ginzburg D."/>
            <person name="Zhao K."/>
            <person name="Won S.Y."/>
            <person name="Oh T.-J."/>
            <person name="Yu Y."/>
            <person name="Kim N.-H."/>
            <person name="Lee O.R."/>
            <person name="Lee T.-H."/>
            <person name="Bashyal P."/>
            <person name="Kim T.-S."/>
            <person name="Lee W.-H."/>
            <person name="Kawkins C."/>
            <person name="Kim C.-K."/>
            <person name="Kim J.S."/>
            <person name="Ahn B.O."/>
            <person name="Rhee S.Y."/>
            <person name="Sohng J.K."/>
        </authorList>
    </citation>
    <scope>NUCLEOTIDE SEQUENCE</scope>
    <source>
        <tissue evidence="11">Leaf</tissue>
    </source>
</reference>
<dbReference type="GO" id="GO:0016491">
    <property type="term" value="F:oxidoreductase activity"/>
    <property type="evidence" value="ECO:0007669"/>
    <property type="project" value="UniProtKB-KW"/>
</dbReference>
<dbReference type="SMART" id="SM00558">
    <property type="entry name" value="JmjC"/>
    <property type="match status" value="1"/>
</dbReference>
<dbReference type="Pfam" id="PF02373">
    <property type="entry name" value="JmjC"/>
    <property type="match status" value="1"/>
</dbReference>
<dbReference type="FunFam" id="2.60.120.650:FF:000016">
    <property type="entry name" value="Lysine-specific demethylase isoform A"/>
    <property type="match status" value="1"/>
</dbReference>
<dbReference type="GO" id="GO:0000785">
    <property type="term" value="C:chromatin"/>
    <property type="evidence" value="ECO:0007669"/>
    <property type="project" value="TreeGrafter"/>
</dbReference>
<evidence type="ECO:0000256" key="8">
    <source>
        <dbReference type="SAM" id="MobiDB-lite"/>
    </source>
</evidence>
<proteinExistence type="predicted"/>
<evidence type="ECO:0000256" key="5">
    <source>
        <dbReference type="ARBA" id="ARBA00023015"/>
    </source>
</evidence>
<dbReference type="SMART" id="SM00545">
    <property type="entry name" value="JmjN"/>
    <property type="match status" value="1"/>
</dbReference>
<evidence type="ECO:0000313" key="11">
    <source>
        <dbReference type="EMBL" id="KAF7829190.1"/>
    </source>
</evidence>
<dbReference type="AlphaFoldDB" id="A0A834WMU3"/>
<dbReference type="PROSITE" id="PS51183">
    <property type="entry name" value="JMJN"/>
    <property type="match status" value="1"/>
</dbReference>
<evidence type="ECO:0000259" key="9">
    <source>
        <dbReference type="PROSITE" id="PS51183"/>
    </source>
</evidence>
<keyword evidence="5" id="KW-0805">Transcription regulation</keyword>
<evidence type="ECO:0000313" key="12">
    <source>
        <dbReference type="Proteomes" id="UP000634136"/>
    </source>
</evidence>
<protein>
    <submittedName>
        <fullName evidence="11">Lysine-specific demethylase JMJ706-like isoform X1</fullName>
    </submittedName>
</protein>
<keyword evidence="12" id="KW-1185">Reference proteome</keyword>
<dbReference type="PANTHER" id="PTHR10694:SF33">
    <property type="entry name" value="LYSINE-SPECIFIC DEMETHYLASE 5"/>
    <property type="match status" value="1"/>
</dbReference>
<evidence type="ECO:0000259" key="10">
    <source>
        <dbReference type="PROSITE" id="PS51184"/>
    </source>
</evidence>
<evidence type="ECO:0000256" key="7">
    <source>
        <dbReference type="ARBA" id="ARBA00023242"/>
    </source>
</evidence>
<dbReference type="GO" id="GO:0040029">
    <property type="term" value="P:epigenetic regulation of gene expression"/>
    <property type="evidence" value="ECO:0007669"/>
    <property type="project" value="UniProtKB-ARBA"/>
</dbReference>
<dbReference type="InterPro" id="IPR004198">
    <property type="entry name" value="Znf_C5HC2"/>
</dbReference>
<evidence type="ECO:0000256" key="1">
    <source>
        <dbReference type="ARBA" id="ARBA00001954"/>
    </source>
</evidence>
<dbReference type="GO" id="GO:0141052">
    <property type="term" value="F:histone H3 demethylase activity"/>
    <property type="evidence" value="ECO:0007669"/>
    <property type="project" value="UniProtKB-ARBA"/>
</dbReference>
<gene>
    <name evidence="11" type="ORF">G2W53_020354</name>
</gene>
<evidence type="ECO:0000256" key="2">
    <source>
        <dbReference type="ARBA" id="ARBA00022723"/>
    </source>
</evidence>
<feature type="compositionally biased region" description="Polar residues" evidence="8">
    <location>
        <begin position="810"/>
        <end position="830"/>
    </location>
</feature>
<feature type="domain" description="JmjC" evidence="10">
    <location>
        <begin position="288"/>
        <end position="461"/>
    </location>
</feature>
<keyword evidence="11" id="KW-0489">Methyltransferase</keyword>
<dbReference type="Pfam" id="PF02928">
    <property type="entry name" value="zf-C5HC2"/>
    <property type="match status" value="1"/>
</dbReference>
<dbReference type="Pfam" id="PF02375">
    <property type="entry name" value="JmjN"/>
    <property type="match status" value="1"/>
</dbReference>
<keyword evidence="4" id="KW-0408">Iron</keyword>
<evidence type="ECO:0000256" key="4">
    <source>
        <dbReference type="ARBA" id="ARBA00023004"/>
    </source>
</evidence>
<accession>A0A834WMU3</accession>
<keyword evidence="3" id="KW-0560">Oxidoreductase</keyword>
<keyword evidence="11" id="KW-0808">Transferase</keyword>
<keyword evidence="7" id="KW-0539">Nucleus</keyword>
<dbReference type="PROSITE" id="PS51184">
    <property type="entry name" value="JMJC"/>
    <property type="match status" value="1"/>
</dbReference>
<dbReference type="Gene3D" id="2.60.120.650">
    <property type="entry name" value="Cupin"/>
    <property type="match status" value="1"/>
</dbReference>
<dbReference type="InterPro" id="IPR003349">
    <property type="entry name" value="JmjN"/>
</dbReference>
<feature type="region of interest" description="Disordered" evidence="8">
    <location>
        <begin position="809"/>
        <end position="841"/>
    </location>
</feature>
<keyword evidence="2" id="KW-0479">Metal-binding</keyword>